<protein>
    <recommendedName>
        <fullName evidence="3">AIG1-type G domain-containing protein</fullName>
    </recommendedName>
</protein>
<keyword evidence="5" id="KW-1185">Reference proteome</keyword>
<dbReference type="PANTHER" id="PTHR32046">
    <property type="entry name" value="G DOMAIN-CONTAINING PROTEIN"/>
    <property type="match status" value="1"/>
</dbReference>
<evidence type="ECO:0000256" key="1">
    <source>
        <dbReference type="ARBA" id="ARBA00022741"/>
    </source>
</evidence>
<sequence length="513" mass="58074">MTLATTPIQDPVDEPVERILNDVESLKKGEVKTDKNRQKRFTILLVGETGVGKTAVLSLIANVLGGKRPNKYEDFYDLDNEAGGTQKHSQTNAAQVYTLKSVNGITVRILDSPGLADTRDIQQDELHKRSIVEAIWDNMDFVNAVLILANGTVPRLTVGTDYALSTLSAIFPRTLADNIGFLFTNVSSPLSWNFDPCSLPSVLQDNMQFLLDNPVAMQKKYRQMERDWAIPVKAKKQLRQAVLVGEQAALDMLVEMFDWLDGLKPQPTIDIMSLYDQSEEIETDIAKTLANMHLAAKTDQELDNVQRESDRAEVDMKTYKKYEHVVNRKDWYQKSTDRHNIVCSVPDCYSNCHIECGLDFTLNPDELRNCTIMFQSGGVHCRECKHGREFHRHYNSIWAIKEISELKVNQEAKAEFENAQNAKERAEELKNHIKDKKAMLQDRIKNATEDLGRLVESYSSLSLSGSFTGQVEKAVKILEQNLEGMRESGAARETIDKVEASLDSMREKLEVLK</sequence>
<dbReference type="EMBL" id="KZ293647">
    <property type="protein sequence ID" value="PBK99262.1"/>
    <property type="molecule type" value="Genomic_DNA"/>
</dbReference>
<accession>A0A2H3E6C9</accession>
<dbReference type="PROSITE" id="PS00675">
    <property type="entry name" value="SIGMA54_INTERACT_1"/>
    <property type="match status" value="1"/>
</dbReference>
<gene>
    <name evidence="4" type="ORF">ARMGADRAFT_496203</name>
</gene>
<dbReference type="Gene3D" id="3.40.50.300">
    <property type="entry name" value="P-loop containing nucleotide triphosphate hydrolases"/>
    <property type="match status" value="1"/>
</dbReference>
<evidence type="ECO:0000256" key="2">
    <source>
        <dbReference type="SAM" id="Coils"/>
    </source>
</evidence>
<organism evidence="4 5">
    <name type="scientific">Armillaria gallica</name>
    <name type="common">Bulbous honey fungus</name>
    <name type="synonym">Armillaria bulbosa</name>
    <dbReference type="NCBI Taxonomy" id="47427"/>
    <lineage>
        <taxon>Eukaryota</taxon>
        <taxon>Fungi</taxon>
        <taxon>Dikarya</taxon>
        <taxon>Basidiomycota</taxon>
        <taxon>Agaricomycotina</taxon>
        <taxon>Agaricomycetes</taxon>
        <taxon>Agaricomycetidae</taxon>
        <taxon>Agaricales</taxon>
        <taxon>Marasmiineae</taxon>
        <taxon>Physalacriaceae</taxon>
        <taxon>Armillaria</taxon>
    </lineage>
</organism>
<dbReference type="OrthoDB" id="2611327at2759"/>
<dbReference type="InterPro" id="IPR006703">
    <property type="entry name" value="G_AIG1"/>
</dbReference>
<keyword evidence="1" id="KW-0547">Nucleotide-binding</keyword>
<dbReference type="InterPro" id="IPR027417">
    <property type="entry name" value="P-loop_NTPase"/>
</dbReference>
<dbReference type="PANTHER" id="PTHR32046:SF12">
    <property type="entry name" value="AIG1-TYPE G DOMAIN-CONTAINING PROTEIN"/>
    <property type="match status" value="1"/>
</dbReference>
<keyword evidence="2" id="KW-0175">Coiled coil</keyword>
<dbReference type="OMA" id="YWNVHFN"/>
<evidence type="ECO:0000313" key="5">
    <source>
        <dbReference type="Proteomes" id="UP000217790"/>
    </source>
</evidence>
<reference evidence="5" key="1">
    <citation type="journal article" date="2017" name="Nat. Ecol. Evol.">
        <title>Genome expansion and lineage-specific genetic innovations in the forest pathogenic fungi Armillaria.</title>
        <authorList>
            <person name="Sipos G."/>
            <person name="Prasanna A.N."/>
            <person name="Walter M.C."/>
            <person name="O'Connor E."/>
            <person name="Balint B."/>
            <person name="Krizsan K."/>
            <person name="Kiss B."/>
            <person name="Hess J."/>
            <person name="Varga T."/>
            <person name="Slot J."/>
            <person name="Riley R."/>
            <person name="Boka B."/>
            <person name="Rigling D."/>
            <person name="Barry K."/>
            <person name="Lee J."/>
            <person name="Mihaltcheva S."/>
            <person name="LaButti K."/>
            <person name="Lipzen A."/>
            <person name="Waldron R."/>
            <person name="Moloney N.M."/>
            <person name="Sperisen C."/>
            <person name="Kredics L."/>
            <person name="Vagvoelgyi C."/>
            <person name="Patrignani A."/>
            <person name="Fitzpatrick D."/>
            <person name="Nagy I."/>
            <person name="Doyle S."/>
            <person name="Anderson J.B."/>
            <person name="Grigoriev I.V."/>
            <person name="Gueldener U."/>
            <person name="Muensterkoetter M."/>
            <person name="Nagy L.G."/>
        </authorList>
    </citation>
    <scope>NUCLEOTIDE SEQUENCE [LARGE SCALE GENOMIC DNA]</scope>
    <source>
        <strain evidence="5">Ar21-2</strain>
    </source>
</reference>
<dbReference type="SUPFAM" id="SSF52540">
    <property type="entry name" value="P-loop containing nucleoside triphosphate hydrolases"/>
    <property type="match status" value="1"/>
</dbReference>
<dbReference type="InParanoid" id="A0A2H3E6C9"/>
<name>A0A2H3E6C9_ARMGA</name>
<dbReference type="InterPro" id="IPR025662">
    <property type="entry name" value="Sigma_54_int_dom_ATP-bd_1"/>
</dbReference>
<proteinExistence type="predicted"/>
<dbReference type="STRING" id="47427.A0A2H3E6C9"/>
<evidence type="ECO:0000259" key="3">
    <source>
        <dbReference type="Pfam" id="PF04548"/>
    </source>
</evidence>
<dbReference type="AlphaFoldDB" id="A0A2H3E6C9"/>
<feature type="coiled-coil region" evidence="2">
    <location>
        <begin position="409"/>
        <end position="457"/>
    </location>
</feature>
<feature type="domain" description="AIG1-type G" evidence="3">
    <location>
        <begin position="42"/>
        <end position="186"/>
    </location>
</feature>
<dbReference type="GO" id="GO:0005525">
    <property type="term" value="F:GTP binding"/>
    <property type="evidence" value="ECO:0007669"/>
    <property type="project" value="InterPro"/>
</dbReference>
<dbReference type="Proteomes" id="UP000217790">
    <property type="component" value="Unassembled WGS sequence"/>
</dbReference>
<dbReference type="Pfam" id="PF04548">
    <property type="entry name" value="AIG1"/>
    <property type="match status" value="1"/>
</dbReference>
<evidence type="ECO:0000313" key="4">
    <source>
        <dbReference type="EMBL" id="PBK99262.1"/>
    </source>
</evidence>